<keyword evidence="1" id="KW-1133">Transmembrane helix</keyword>
<evidence type="ECO:0008006" key="3">
    <source>
        <dbReference type="Google" id="ProtNLM"/>
    </source>
</evidence>
<feature type="transmembrane region" description="Helical" evidence="1">
    <location>
        <begin position="44"/>
        <end position="63"/>
    </location>
</feature>
<feature type="transmembrane region" description="Helical" evidence="1">
    <location>
        <begin position="12"/>
        <end position="38"/>
    </location>
</feature>
<evidence type="ECO:0000313" key="2">
    <source>
        <dbReference type="EMBL" id="KKL97605.1"/>
    </source>
</evidence>
<keyword evidence="1" id="KW-0472">Membrane</keyword>
<comment type="caution">
    <text evidence="2">The sequence shown here is derived from an EMBL/GenBank/DDBJ whole genome shotgun (WGS) entry which is preliminary data.</text>
</comment>
<dbReference type="AlphaFoldDB" id="A0A0F9IV28"/>
<dbReference type="Pfam" id="PF06035">
    <property type="entry name" value="Peptidase_C93"/>
    <property type="match status" value="1"/>
</dbReference>
<dbReference type="Gene3D" id="3.10.620.30">
    <property type="match status" value="1"/>
</dbReference>
<dbReference type="EMBL" id="LAZR01018128">
    <property type="protein sequence ID" value="KKL97605.1"/>
    <property type="molecule type" value="Genomic_DNA"/>
</dbReference>
<evidence type="ECO:0000256" key="1">
    <source>
        <dbReference type="SAM" id="Phobius"/>
    </source>
</evidence>
<dbReference type="InterPro" id="IPR038765">
    <property type="entry name" value="Papain-like_cys_pep_sf"/>
</dbReference>
<sequence>MLHIIRFHHTISVLPYFLVIYLFKASNTILGLACLVIWKNRLKGTFVRLGFCILLLVSLFVCAQDMLLHLRNSDIIARAQKQYGDEGHKRIKNWLSFIDESADKSEWQKIHLVNDFFNKHIKYKTDDELWHQKDYWATPLESLGVGMGDCEDYVIAKYFTLIALGVPEDKVRLMYVRQKTVNQPHMVLIYIETPNQIPFVLGNFNTKLLPANKRGDLTPIYSFNGQGLWLAKSKGLGNKVKNSRGVSAWNTMLERIEQGELAPIKSNIKGTTSYVSTF</sequence>
<protein>
    <recommendedName>
        <fullName evidence="3">Transglutaminase-like domain-containing protein</fullName>
    </recommendedName>
</protein>
<gene>
    <name evidence="2" type="ORF">LCGC14_1832810</name>
</gene>
<accession>A0A0F9IV28</accession>
<dbReference type="PANTHER" id="PTHR39327">
    <property type="match status" value="1"/>
</dbReference>
<name>A0A0F9IV28_9ZZZZ</name>
<reference evidence="2" key="1">
    <citation type="journal article" date="2015" name="Nature">
        <title>Complex archaea that bridge the gap between prokaryotes and eukaryotes.</title>
        <authorList>
            <person name="Spang A."/>
            <person name="Saw J.H."/>
            <person name="Jorgensen S.L."/>
            <person name="Zaremba-Niedzwiedzka K."/>
            <person name="Martijn J."/>
            <person name="Lind A.E."/>
            <person name="van Eijk R."/>
            <person name="Schleper C."/>
            <person name="Guy L."/>
            <person name="Ettema T.J."/>
        </authorList>
    </citation>
    <scope>NUCLEOTIDE SEQUENCE</scope>
</reference>
<proteinExistence type="predicted"/>
<keyword evidence="1" id="KW-0812">Transmembrane</keyword>
<dbReference type="PANTHER" id="PTHR39327:SF1">
    <property type="entry name" value="BLR5470 PROTEIN"/>
    <property type="match status" value="1"/>
</dbReference>
<organism evidence="2">
    <name type="scientific">marine sediment metagenome</name>
    <dbReference type="NCBI Taxonomy" id="412755"/>
    <lineage>
        <taxon>unclassified sequences</taxon>
        <taxon>metagenomes</taxon>
        <taxon>ecological metagenomes</taxon>
    </lineage>
</organism>
<dbReference type="InterPro" id="IPR010319">
    <property type="entry name" value="Transglutaminase-like_Cys_pept"/>
</dbReference>
<dbReference type="SUPFAM" id="SSF54001">
    <property type="entry name" value="Cysteine proteinases"/>
    <property type="match status" value="1"/>
</dbReference>